<evidence type="ECO:0000313" key="2">
    <source>
        <dbReference type="EMBL" id="GBP84593.1"/>
    </source>
</evidence>
<organism evidence="2 3">
    <name type="scientific">Eumeta variegata</name>
    <name type="common">Bagworm moth</name>
    <name type="synonym">Eumeta japonica</name>
    <dbReference type="NCBI Taxonomy" id="151549"/>
    <lineage>
        <taxon>Eukaryota</taxon>
        <taxon>Metazoa</taxon>
        <taxon>Ecdysozoa</taxon>
        <taxon>Arthropoda</taxon>
        <taxon>Hexapoda</taxon>
        <taxon>Insecta</taxon>
        <taxon>Pterygota</taxon>
        <taxon>Neoptera</taxon>
        <taxon>Endopterygota</taxon>
        <taxon>Lepidoptera</taxon>
        <taxon>Glossata</taxon>
        <taxon>Ditrysia</taxon>
        <taxon>Tineoidea</taxon>
        <taxon>Psychidae</taxon>
        <taxon>Oiketicinae</taxon>
        <taxon>Eumeta</taxon>
    </lineage>
</organism>
<comment type="caution">
    <text evidence="2">The sequence shown here is derived from an EMBL/GenBank/DDBJ whole genome shotgun (WGS) entry which is preliminary data.</text>
</comment>
<evidence type="ECO:0000313" key="3">
    <source>
        <dbReference type="Proteomes" id="UP000299102"/>
    </source>
</evidence>
<gene>
    <name evidence="2" type="ORF">EVAR_68859_1</name>
</gene>
<dbReference type="Proteomes" id="UP000299102">
    <property type="component" value="Unassembled WGS sequence"/>
</dbReference>
<evidence type="ECO:0000256" key="1">
    <source>
        <dbReference type="SAM" id="MobiDB-lite"/>
    </source>
</evidence>
<accession>A0A4C1ZBQ6</accession>
<name>A0A4C1ZBQ6_EUMVA</name>
<proteinExistence type="predicted"/>
<dbReference type="EMBL" id="BGZK01001689">
    <property type="protein sequence ID" value="GBP84593.1"/>
    <property type="molecule type" value="Genomic_DNA"/>
</dbReference>
<feature type="compositionally biased region" description="Basic and acidic residues" evidence="1">
    <location>
        <begin position="109"/>
        <end position="125"/>
    </location>
</feature>
<feature type="region of interest" description="Disordered" evidence="1">
    <location>
        <begin position="24"/>
        <end position="43"/>
    </location>
</feature>
<dbReference type="OrthoDB" id="7554116at2759"/>
<dbReference type="AlphaFoldDB" id="A0A4C1ZBQ6"/>
<feature type="region of interest" description="Disordered" evidence="1">
    <location>
        <begin position="91"/>
        <end position="125"/>
    </location>
</feature>
<keyword evidence="3" id="KW-1185">Reference proteome</keyword>
<protein>
    <submittedName>
        <fullName evidence="2">Uncharacterized protein</fullName>
    </submittedName>
</protein>
<feature type="compositionally biased region" description="Polar residues" evidence="1">
    <location>
        <begin position="93"/>
        <end position="103"/>
    </location>
</feature>
<sequence length="125" mass="13723">MPRLIGTLDSSDSRDRLVVRTLRCGRSNPGSNPGHGSADALSRRRSFLWRNGSGHRPTSKESLFSELSNDANTGADEFANSERVRSEVEKFSKVTSAAPSGSSLIDPGSWRDEMKLSSRSRRDVI</sequence>
<reference evidence="2 3" key="1">
    <citation type="journal article" date="2019" name="Commun. Biol.">
        <title>The bagworm genome reveals a unique fibroin gene that provides high tensile strength.</title>
        <authorList>
            <person name="Kono N."/>
            <person name="Nakamura H."/>
            <person name="Ohtoshi R."/>
            <person name="Tomita M."/>
            <person name="Numata K."/>
            <person name="Arakawa K."/>
        </authorList>
    </citation>
    <scope>NUCLEOTIDE SEQUENCE [LARGE SCALE GENOMIC DNA]</scope>
</reference>